<dbReference type="EMBL" id="JAUHGG010000003">
    <property type="protein sequence ID" value="MDS1821220.1"/>
    <property type="molecule type" value="Genomic_DNA"/>
</dbReference>
<reference evidence="2" key="1">
    <citation type="submission" date="2023-06" db="EMBL/GenBank/DDBJ databases">
        <title>Genomic Diversity of Vibrio spp. and Metagenomic Analysis of Pathogens in Florida Gulf Coastal Waters Following Hurricane Ian.</title>
        <authorList>
            <person name="Brumfield K.D."/>
        </authorList>
    </citation>
    <scope>NUCLEOTIDE SEQUENCE</scope>
    <source>
        <strain evidence="2">WBS2B-138</strain>
    </source>
</reference>
<dbReference type="RefSeq" id="WP_311020091.1">
    <property type="nucleotide sequence ID" value="NZ_JAUHGG010000003.1"/>
</dbReference>
<dbReference type="Proteomes" id="UP001253193">
    <property type="component" value="Unassembled WGS sequence"/>
</dbReference>
<sequence length="133" mass="15185">MATQIDLLGRAGGFNYLGVEEHWFCSVREGLEVIESLAVGITAANQRSIIIWIDDEGLYHGLYKLEQKEISRLSFATKDKLQGWLENQLPYLFIELKAQDKPEEDKESHPAHFLIGSEELEDIPASEKPKDRQ</sequence>
<comment type="caution">
    <text evidence="2">The sequence shown here is derived from an EMBL/GenBank/DDBJ whole genome shotgun (WGS) entry which is preliminary data.</text>
</comment>
<evidence type="ECO:0000313" key="2">
    <source>
        <dbReference type="EMBL" id="MDS1821220.1"/>
    </source>
</evidence>
<dbReference type="AlphaFoldDB" id="A0AAW8Q1S3"/>
<accession>A0AAW8Q1S3</accession>
<protein>
    <submittedName>
        <fullName evidence="2">Uncharacterized protein</fullName>
    </submittedName>
</protein>
<evidence type="ECO:0000313" key="3">
    <source>
        <dbReference type="Proteomes" id="UP001253193"/>
    </source>
</evidence>
<feature type="region of interest" description="Disordered" evidence="1">
    <location>
        <begin position="102"/>
        <end position="133"/>
    </location>
</feature>
<name>A0AAW8Q1S3_VIBPH</name>
<organism evidence="2 3">
    <name type="scientific">Vibrio parahaemolyticus</name>
    <dbReference type="NCBI Taxonomy" id="670"/>
    <lineage>
        <taxon>Bacteria</taxon>
        <taxon>Pseudomonadati</taxon>
        <taxon>Pseudomonadota</taxon>
        <taxon>Gammaproteobacteria</taxon>
        <taxon>Vibrionales</taxon>
        <taxon>Vibrionaceae</taxon>
        <taxon>Vibrio</taxon>
    </lineage>
</organism>
<evidence type="ECO:0000256" key="1">
    <source>
        <dbReference type="SAM" id="MobiDB-lite"/>
    </source>
</evidence>
<proteinExistence type="predicted"/>
<gene>
    <name evidence="2" type="ORF">QX249_11150</name>
</gene>